<gene>
    <name evidence="1" type="ORF">KVA01_09520</name>
</gene>
<protein>
    <submittedName>
        <fullName evidence="1">Uncharacterized protein</fullName>
    </submittedName>
</protein>
<evidence type="ECO:0000313" key="2">
    <source>
        <dbReference type="Proteomes" id="UP000315730"/>
    </source>
</evidence>
<proteinExistence type="predicted"/>
<evidence type="ECO:0000313" key="1">
    <source>
        <dbReference type="EMBL" id="GEC98797.1"/>
    </source>
</evidence>
<reference evidence="1 2" key="1">
    <citation type="submission" date="2019-06" db="EMBL/GenBank/DDBJ databases">
        <title>Whole genome shotgun sequence of Kocuria varians NBRC 15358.</title>
        <authorList>
            <person name="Hosoyama A."/>
            <person name="Uohara A."/>
            <person name="Ohji S."/>
            <person name="Ichikawa N."/>
        </authorList>
    </citation>
    <scope>NUCLEOTIDE SEQUENCE [LARGE SCALE GENOMIC DNA]</scope>
    <source>
        <strain evidence="1 2">NBRC 15358</strain>
    </source>
</reference>
<name>A0A4Y4D697_KOCVA</name>
<dbReference type="EMBL" id="BJNW01000006">
    <property type="protein sequence ID" value="GEC98797.1"/>
    <property type="molecule type" value="Genomic_DNA"/>
</dbReference>
<comment type="caution">
    <text evidence="1">The sequence shown here is derived from an EMBL/GenBank/DDBJ whole genome shotgun (WGS) entry which is preliminary data.</text>
</comment>
<accession>A0A4Y4D697</accession>
<keyword evidence="2" id="KW-1185">Reference proteome</keyword>
<sequence length="284" mass="30760">MGLAPARRTGGETVTAHPFAPEVVPVFDAQSSDAQRVYVFHGTDSTQVLGPGPLMARVRALLTAAGTSPAPEPPLHPDIAPRPFTSESLQDPRADRVESWERQRSTVSEVSVEAGAQLFWDRVNAGSWATWREQWPDSPDGTLYPPSAPDWLVSAPRWELDPLAPALGPAASGGWVRSPSQAWGEPKPLAAPARAARSDGSPRHAIGLFQLTDLESFWVFAPEEDVADLVARCEALAEDHPAFSWLTGYFDARDVAGSLRLPVECLPLLEVDLTAAGFPVDTWW</sequence>
<dbReference type="AlphaFoldDB" id="A0A4Y4D697"/>
<dbReference type="Proteomes" id="UP000315730">
    <property type="component" value="Unassembled WGS sequence"/>
</dbReference>
<organism evidence="1 2">
    <name type="scientific">Kocuria varians</name>
    <name type="common">Micrococcus varians</name>
    <dbReference type="NCBI Taxonomy" id="1272"/>
    <lineage>
        <taxon>Bacteria</taxon>
        <taxon>Bacillati</taxon>
        <taxon>Actinomycetota</taxon>
        <taxon>Actinomycetes</taxon>
        <taxon>Micrococcales</taxon>
        <taxon>Micrococcaceae</taxon>
        <taxon>Kocuria</taxon>
    </lineage>
</organism>